<reference evidence="1" key="1">
    <citation type="submission" date="2023-07" db="EMBL/GenBank/DDBJ databases">
        <title>draft genome sequence of fig (Ficus carica).</title>
        <authorList>
            <person name="Takahashi T."/>
            <person name="Nishimura K."/>
        </authorList>
    </citation>
    <scope>NUCLEOTIDE SEQUENCE</scope>
</reference>
<evidence type="ECO:0000313" key="2">
    <source>
        <dbReference type="Proteomes" id="UP001187192"/>
    </source>
</evidence>
<protein>
    <submittedName>
        <fullName evidence="1">Uncharacterized protein</fullName>
    </submittedName>
</protein>
<proteinExistence type="predicted"/>
<accession>A0AA88DSG5</accession>
<organism evidence="1 2">
    <name type="scientific">Ficus carica</name>
    <name type="common">Common fig</name>
    <dbReference type="NCBI Taxonomy" id="3494"/>
    <lineage>
        <taxon>Eukaryota</taxon>
        <taxon>Viridiplantae</taxon>
        <taxon>Streptophyta</taxon>
        <taxon>Embryophyta</taxon>
        <taxon>Tracheophyta</taxon>
        <taxon>Spermatophyta</taxon>
        <taxon>Magnoliopsida</taxon>
        <taxon>eudicotyledons</taxon>
        <taxon>Gunneridae</taxon>
        <taxon>Pentapetalae</taxon>
        <taxon>rosids</taxon>
        <taxon>fabids</taxon>
        <taxon>Rosales</taxon>
        <taxon>Moraceae</taxon>
        <taxon>Ficeae</taxon>
        <taxon>Ficus</taxon>
    </lineage>
</organism>
<dbReference type="EMBL" id="BTGU01000098">
    <property type="protein sequence ID" value="GMN60331.1"/>
    <property type="molecule type" value="Genomic_DNA"/>
</dbReference>
<gene>
    <name evidence="1" type="ORF">TIFTF001_029421</name>
</gene>
<comment type="caution">
    <text evidence="1">The sequence shown here is derived from an EMBL/GenBank/DDBJ whole genome shotgun (WGS) entry which is preliminary data.</text>
</comment>
<dbReference type="Proteomes" id="UP001187192">
    <property type="component" value="Unassembled WGS sequence"/>
</dbReference>
<sequence length="86" mass="9327">MPVHHAAVKNPSYVLKNHDLVSMKIRPRAPSAKDDDNESFPIEIFELVAEGIARFSLVFGDLSVVAQGLVVIVSVAGLRLGHCDFA</sequence>
<evidence type="ECO:0000313" key="1">
    <source>
        <dbReference type="EMBL" id="GMN60331.1"/>
    </source>
</evidence>
<name>A0AA88DSG5_FICCA</name>
<keyword evidence="2" id="KW-1185">Reference proteome</keyword>
<dbReference type="AlphaFoldDB" id="A0AA88DSG5"/>